<evidence type="ECO:0000256" key="2">
    <source>
        <dbReference type="ARBA" id="ARBA00022857"/>
    </source>
</evidence>
<dbReference type="AlphaFoldDB" id="A0A0H5C231"/>
<dbReference type="GO" id="GO:0016491">
    <property type="term" value="F:oxidoreductase activity"/>
    <property type="evidence" value="ECO:0007669"/>
    <property type="project" value="UniProtKB-KW"/>
</dbReference>
<dbReference type="SUPFAM" id="SSF51735">
    <property type="entry name" value="NAD(P)-binding Rossmann-fold domains"/>
    <property type="match status" value="1"/>
</dbReference>
<gene>
    <name evidence="4" type="ORF">BN1211_1996</name>
</gene>
<keyword evidence="3" id="KW-0560">Oxidoreductase</keyword>
<protein>
    <recommendedName>
        <fullName evidence="6">NAD(P)-binding protein</fullName>
    </recommendedName>
</protein>
<evidence type="ECO:0000256" key="1">
    <source>
        <dbReference type="ARBA" id="ARBA00006484"/>
    </source>
</evidence>
<dbReference type="InterPro" id="IPR052178">
    <property type="entry name" value="Sec_Metab_Biosynth_SDR"/>
</dbReference>
<dbReference type="Proteomes" id="UP000038830">
    <property type="component" value="Unassembled WGS sequence"/>
</dbReference>
<evidence type="ECO:0008006" key="6">
    <source>
        <dbReference type="Google" id="ProtNLM"/>
    </source>
</evidence>
<proteinExistence type="inferred from homology"/>
<accession>A0A0H5C231</accession>
<dbReference type="InterPro" id="IPR036291">
    <property type="entry name" value="NAD(P)-bd_dom_sf"/>
</dbReference>
<reference evidence="5" key="1">
    <citation type="journal article" date="2015" name="J. Biotechnol.">
        <title>The structure of the Cyberlindnera jadinii genome and its relation to Candida utilis analyzed by the occurrence of single nucleotide polymorphisms.</title>
        <authorList>
            <person name="Rupp O."/>
            <person name="Brinkrolf K."/>
            <person name="Buerth C."/>
            <person name="Kunigo M."/>
            <person name="Schneider J."/>
            <person name="Jaenicke S."/>
            <person name="Goesmann A."/>
            <person name="Puehler A."/>
            <person name="Jaeger K.-E."/>
            <person name="Ernst J.F."/>
        </authorList>
    </citation>
    <scope>NUCLEOTIDE SEQUENCE [LARGE SCALE GENOMIC DNA]</scope>
    <source>
        <strain evidence="5">ATCC 18201 / CBS 1600 / BCRC 20928 / JCM 3617 / NBRC 0987 / NRRL Y-1542</strain>
    </source>
</reference>
<evidence type="ECO:0000256" key="3">
    <source>
        <dbReference type="ARBA" id="ARBA00023002"/>
    </source>
</evidence>
<dbReference type="Gene3D" id="3.40.50.720">
    <property type="entry name" value="NAD(P)-binding Rossmann-like Domain"/>
    <property type="match status" value="1"/>
</dbReference>
<keyword evidence="2" id="KW-0521">NADP</keyword>
<sequence length="304" mass="32438">MKLNVNGKVAVITGGSRGLGLNCAEVLVKNGAKSVYITSRKQQAVNESVEFLKGVAKQYNPSCKVVGIASDVSNGEGVKKFAQQVASQEDKVDILIANAGASWGAPLMKHPESAFDKVMDLNVKGVFLTIQAFYPLLKKAGTVDYSSRVLIMGSITGIKPDAMDGGTYGYTASKAGVMHLGKCLALELGPQNINVNLLAPGFFPTKMSNGLLEKIGDTFVQNNPKKRLGRQEDIESVVLFFCAKESDYINGAVIPIDGGAHVGDAPKSSKTVAIILSINDLVISVDVCSPGNVVVRLWRRGRHW</sequence>
<dbReference type="PANTHER" id="PTHR43618:SF12">
    <property type="entry name" value="OXIDOREDUCTASE, SHORT-CHAIN DEHYDROGENASE_REDUCTASE FAMILY (AFU_ORTHOLOGUE AFUA_1G14540)"/>
    <property type="match status" value="1"/>
</dbReference>
<dbReference type="PRINTS" id="PR00080">
    <property type="entry name" value="SDRFAMILY"/>
</dbReference>
<dbReference type="Pfam" id="PF13561">
    <property type="entry name" value="adh_short_C2"/>
    <property type="match status" value="1"/>
</dbReference>
<comment type="similarity">
    <text evidence="1">Belongs to the short-chain dehydrogenases/reductases (SDR) family.</text>
</comment>
<organism evidence="4 5">
    <name type="scientific">Cyberlindnera jadinii (strain ATCC 18201 / CBS 1600 / BCRC 20928 / JCM 3617 / NBRC 0987 / NRRL Y-1542)</name>
    <name type="common">Torula yeast</name>
    <name type="synonym">Candida utilis</name>
    <dbReference type="NCBI Taxonomy" id="983966"/>
    <lineage>
        <taxon>Eukaryota</taxon>
        <taxon>Fungi</taxon>
        <taxon>Dikarya</taxon>
        <taxon>Ascomycota</taxon>
        <taxon>Saccharomycotina</taxon>
        <taxon>Saccharomycetes</taxon>
        <taxon>Phaffomycetales</taxon>
        <taxon>Phaffomycetaceae</taxon>
        <taxon>Cyberlindnera</taxon>
    </lineage>
</organism>
<dbReference type="InterPro" id="IPR002347">
    <property type="entry name" value="SDR_fam"/>
</dbReference>
<name>A0A0H5C231_CYBJN</name>
<evidence type="ECO:0000313" key="4">
    <source>
        <dbReference type="EMBL" id="CEP21791.1"/>
    </source>
</evidence>
<dbReference type="FunFam" id="3.40.50.720:FF:000084">
    <property type="entry name" value="Short-chain dehydrogenase reductase"/>
    <property type="match status" value="1"/>
</dbReference>
<dbReference type="PANTHER" id="PTHR43618">
    <property type="entry name" value="7-ALPHA-HYDROXYSTEROID DEHYDROGENASE"/>
    <property type="match status" value="1"/>
</dbReference>
<dbReference type="EMBL" id="CDQK01000002">
    <property type="protein sequence ID" value="CEP21791.1"/>
    <property type="molecule type" value="Genomic_DNA"/>
</dbReference>
<dbReference type="PRINTS" id="PR00081">
    <property type="entry name" value="GDHRDH"/>
</dbReference>
<evidence type="ECO:0000313" key="5">
    <source>
        <dbReference type="Proteomes" id="UP000038830"/>
    </source>
</evidence>